<dbReference type="SUPFAM" id="SSF53098">
    <property type="entry name" value="Ribonuclease H-like"/>
    <property type="match status" value="1"/>
</dbReference>
<evidence type="ECO:0000256" key="3">
    <source>
        <dbReference type="ARBA" id="ARBA00004065"/>
    </source>
</evidence>
<dbReference type="GO" id="GO:0005737">
    <property type="term" value="C:cytoplasm"/>
    <property type="evidence" value="ECO:0007669"/>
    <property type="project" value="UniProtKB-SubCell"/>
</dbReference>
<evidence type="ECO:0000256" key="6">
    <source>
        <dbReference type="ARBA" id="ARBA00012180"/>
    </source>
</evidence>
<organism evidence="18 19">
    <name type="scientific">Brachyspira pilosicoli</name>
    <name type="common">Serpulina pilosicoli</name>
    <dbReference type="NCBI Taxonomy" id="52584"/>
    <lineage>
        <taxon>Bacteria</taxon>
        <taxon>Pseudomonadati</taxon>
        <taxon>Spirochaetota</taxon>
        <taxon>Spirochaetia</taxon>
        <taxon>Brachyspirales</taxon>
        <taxon>Brachyspiraceae</taxon>
        <taxon>Brachyspira</taxon>
    </lineage>
</organism>
<evidence type="ECO:0000256" key="8">
    <source>
        <dbReference type="ARBA" id="ARBA00022490"/>
    </source>
</evidence>
<dbReference type="GO" id="GO:0004523">
    <property type="term" value="F:RNA-DNA hybrid ribonuclease activity"/>
    <property type="evidence" value="ECO:0007669"/>
    <property type="project" value="UniProtKB-UniRule"/>
</dbReference>
<dbReference type="PROSITE" id="PS51975">
    <property type="entry name" value="RNASE_H_2"/>
    <property type="match status" value="1"/>
</dbReference>
<evidence type="ECO:0000313" key="19">
    <source>
        <dbReference type="Proteomes" id="UP000323176"/>
    </source>
</evidence>
<dbReference type="EMBL" id="SAXY01000070">
    <property type="protein sequence ID" value="TXJ37192.1"/>
    <property type="molecule type" value="Genomic_DNA"/>
</dbReference>
<dbReference type="NCBIfam" id="NF000595">
    <property type="entry name" value="PRK00015.1-3"/>
    <property type="match status" value="1"/>
</dbReference>
<comment type="cofactor">
    <cofactor evidence="14 15">
        <name>Mn(2+)</name>
        <dbReference type="ChEBI" id="CHEBI:29035"/>
    </cofactor>
    <cofactor evidence="14 15">
        <name>Mg(2+)</name>
        <dbReference type="ChEBI" id="CHEBI:18420"/>
    </cofactor>
    <text evidence="14 15">Manganese or magnesium. Binds 1 divalent metal ion per monomer in the absence of substrate. May bind a second metal ion after substrate binding.</text>
</comment>
<dbReference type="GO" id="GO:0003723">
    <property type="term" value="F:RNA binding"/>
    <property type="evidence" value="ECO:0007669"/>
    <property type="project" value="UniProtKB-UniRule"/>
</dbReference>
<evidence type="ECO:0000256" key="7">
    <source>
        <dbReference type="ARBA" id="ARBA00019179"/>
    </source>
</evidence>
<keyword evidence="11 14" id="KW-0255">Endonuclease</keyword>
<dbReference type="GO" id="GO:0006298">
    <property type="term" value="P:mismatch repair"/>
    <property type="evidence" value="ECO:0007669"/>
    <property type="project" value="TreeGrafter"/>
</dbReference>
<evidence type="ECO:0000256" key="12">
    <source>
        <dbReference type="ARBA" id="ARBA00022801"/>
    </source>
</evidence>
<comment type="caution">
    <text evidence="18">The sequence shown here is derived from an EMBL/GenBank/DDBJ whole genome shotgun (WGS) entry which is preliminary data.</text>
</comment>
<proteinExistence type="inferred from homology"/>
<evidence type="ECO:0000256" key="9">
    <source>
        <dbReference type="ARBA" id="ARBA00022722"/>
    </source>
</evidence>
<evidence type="ECO:0000256" key="10">
    <source>
        <dbReference type="ARBA" id="ARBA00022723"/>
    </source>
</evidence>
<dbReference type="Proteomes" id="UP000323176">
    <property type="component" value="Unassembled WGS sequence"/>
</dbReference>
<evidence type="ECO:0000256" key="5">
    <source>
        <dbReference type="ARBA" id="ARBA00007383"/>
    </source>
</evidence>
<dbReference type="PANTHER" id="PTHR10954:SF18">
    <property type="entry name" value="RIBONUCLEASE HII"/>
    <property type="match status" value="1"/>
</dbReference>
<feature type="domain" description="RNase H type-2" evidence="17">
    <location>
        <begin position="24"/>
        <end position="216"/>
    </location>
</feature>
<keyword evidence="8 14" id="KW-0963">Cytoplasm</keyword>
<dbReference type="NCBIfam" id="NF000594">
    <property type="entry name" value="PRK00015.1-1"/>
    <property type="match status" value="1"/>
</dbReference>
<dbReference type="InterPro" id="IPR001352">
    <property type="entry name" value="RNase_HII/HIII"/>
</dbReference>
<comment type="subcellular location">
    <subcellularLocation>
        <location evidence="4 14">Cytoplasm</location>
    </subcellularLocation>
</comment>
<evidence type="ECO:0000259" key="17">
    <source>
        <dbReference type="PROSITE" id="PS51975"/>
    </source>
</evidence>
<comment type="cofactor">
    <cofactor evidence="2">
        <name>Mg(2+)</name>
        <dbReference type="ChEBI" id="CHEBI:18420"/>
    </cofactor>
</comment>
<comment type="function">
    <text evidence="3 14 16">Endonuclease that specifically degrades the RNA of RNA-DNA hybrids.</text>
</comment>
<feature type="binding site" evidence="14 15">
    <location>
        <position position="31"/>
    </location>
    <ligand>
        <name>a divalent metal cation</name>
        <dbReference type="ChEBI" id="CHEBI:60240"/>
    </ligand>
</feature>
<evidence type="ECO:0000256" key="16">
    <source>
        <dbReference type="RuleBase" id="RU003515"/>
    </source>
</evidence>
<evidence type="ECO:0000313" key="18">
    <source>
        <dbReference type="EMBL" id="TXJ37192.1"/>
    </source>
</evidence>
<accession>A0A5C8EKA6</accession>
<name>A0A5C8EKA6_BRAPL</name>
<dbReference type="Gene3D" id="3.30.420.10">
    <property type="entry name" value="Ribonuclease H-like superfamily/Ribonuclease H"/>
    <property type="match status" value="1"/>
</dbReference>
<keyword evidence="10 14" id="KW-0479">Metal-binding</keyword>
<feature type="binding site" evidence="14 15">
    <location>
        <position position="123"/>
    </location>
    <ligand>
        <name>a divalent metal cation</name>
        <dbReference type="ChEBI" id="CHEBI:60240"/>
    </ligand>
</feature>
<evidence type="ECO:0000256" key="4">
    <source>
        <dbReference type="ARBA" id="ARBA00004496"/>
    </source>
</evidence>
<evidence type="ECO:0000256" key="1">
    <source>
        <dbReference type="ARBA" id="ARBA00000077"/>
    </source>
</evidence>
<gene>
    <name evidence="14" type="primary">rnhB</name>
    <name evidence="18" type="ORF">EPJ72_11360</name>
</gene>
<keyword evidence="9 14" id="KW-0540">Nuclease</keyword>
<dbReference type="Pfam" id="PF01351">
    <property type="entry name" value="RNase_HII"/>
    <property type="match status" value="1"/>
</dbReference>
<dbReference type="InterPro" id="IPR024567">
    <property type="entry name" value="RNase_HII/HIII_dom"/>
</dbReference>
<dbReference type="InterPro" id="IPR022898">
    <property type="entry name" value="RNase_HII"/>
</dbReference>
<comment type="catalytic activity">
    <reaction evidence="1 14 15 16">
        <text>Endonucleolytic cleavage to 5'-phosphomonoester.</text>
        <dbReference type="EC" id="3.1.26.4"/>
    </reaction>
</comment>
<comment type="similarity">
    <text evidence="5 14 16">Belongs to the RNase HII family.</text>
</comment>
<evidence type="ECO:0000256" key="14">
    <source>
        <dbReference type="HAMAP-Rule" id="MF_00052"/>
    </source>
</evidence>
<evidence type="ECO:0000256" key="11">
    <source>
        <dbReference type="ARBA" id="ARBA00022759"/>
    </source>
</evidence>
<dbReference type="CDD" id="cd07182">
    <property type="entry name" value="RNase_HII_bacteria_HII_like"/>
    <property type="match status" value="1"/>
</dbReference>
<dbReference type="PANTHER" id="PTHR10954">
    <property type="entry name" value="RIBONUCLEASE H2 SUBUNIT A"/>
    <property type="match status" value="1"/>
</dbReference>
<keyword evidence="12 14" id="KW-0378">Hydrolase</keyword>
<evidence type="ECO:0000256" key="15">
    <source>
        <dbReference type="PROSITE-ProRule" id="PRU01319"/>
    </source>
</evidence>
<protein>
    <recommendedName>
        <fullName evidence="7 14">Ribonuclease HII</fullName>
        <shortName evidence="14">RNase HII</shortName>
        <ecNumber evidence="6 14">3.1.26.4</ecNumber>
    </recommendedName>
</protein>
<dbReference type="OrthoDB" id="9803420at2"/>
<dbReference type="HAMAP" id="MF_00052_B">
    <property type="entry name" value="RNase_HII_B"/>
    <property type="match status" value="1"/>
</dbReference>
<evidence type="ECO:0000256" key="2">
    <source>
        <dbReference type="ARBA" id="ARBA00001946"/>
    </source>
</evidence>
<dbReference type="InterPro" id="IPR036397">
    <property type="entry name" value="RNaseH_sf"/>
</dbReference>
<dbReference type="EC" id="3.1.26.4" evidence="6 14"/>
<reference evidence="18 19" key="1">
    <citation type="journal article" date="1992" name="Lakartidningen">
        <title>[Penicillin V and not amoxicillin is the first choice preparation in acute otitis].</title>
        <authorList>
            <person name="Kamme C."/>
            <person name="Lundgren K."/>
            <person name="Prellner K."/>
        </authorList>
    </citation>
    <scope>NUCLEOTIDE SEQUENCE [LARGE SCALE GENOMIC DNA]</scope>
    <source>
        <strain evidence="18 19">PC5538III-hc</strain>
    </source>
</reference>
<dbReference type="GO" id="GO:0032299">
    <property type="term" value="C:ribonuclease H2 complex"/>
    <property type="evidence" value="ECO:0007669"/>
    <property type="project" value="TreeGrafter"/>
</dbReference>
<sequence>MYLFDSEQIDKLHYEKYYLDLGYKYICGIDEVGRGSLFGEVTACAVIMTLDDGIIEEANDSKKLTAKKREELYTIITQKALSYSLYSVPANIIDKINIYNATKLAMLKAVESLKVKPDILLIDAMKIDTEIKQESIIKGDLKSYSIACASIVAKVSRDKAMSILSEKNKEYDKYKISKNKGYGTKEHIEAIKKYGASDLHRLSFEPIKSIKKEMKEENSFFI</sequence>
<evidence type="ECO:0000256" key="13">
    <source>
        <dbReference type="ARBA" id="ARBA00023211"/>
    </source>
</evidence>
<keyword evidence="13 14" id="KW-0464">Manganese</keyword>
<dbReference type="GO" id="GO:0043137">
    <property type="term" value="P:DNA replication, removal of RNA primer"/>
    <property type="evidence" value="ECO:0007669"/>
    <property type="project" value="TreeGrafter"/>
</dbReference>
<feature type="binding site" evidence="14 15">
    <location>
        <position position="30"/>
    </location>
    <ligand>
        <name>a divalent metal cation</name>
        <dbReference type="ChEBI" id="CHEBI:60240"/>
    </ligand>
</feature>
<dbReference type="GO" id="GO:0030145">
    <property type="term" value="F:manganese ion binding"/>
    <property type="evidence" value="ECO:0007669"/>
    <property type="project" value="UniProtKB-UniRule"/>
</dbReference>
<dbReference type="AlphaFoldDB" id="A0A5C8EKA6"/>
<dbReference type="InterPro" id="IPR012337">
    <property type="entry name" value="RNaseH-like_sf"/>
</dbReference>